<dbReference type="InterPro" id="IPR012223">
    <property type="entry name" value="TEII"/>
</dbReference>
<dbReference type="InterPro" id="IPR001031">
    <property type="entry name" value="Thioesterase"/>
</dbReference>
<evidence type="ECO:0000313" key="5">
    <source>
        <dbReference type="Proteomes" id="UP001183535"/>
    </source>
</evidence>
<dbReference type="InterPro" id="IPR029058">
    <property type="entry name" value="AB_hydrolase_fold"/>
</dbReference>
<keyword evidence="5" id="KW-1185">Reference proteome</keyword>
<evidence type="ECO:0000256" key="1">
    <source>
        <dbReference type="ARBA" id="ARBA00007169"/>
    </source>
</evidence>
<comment type="similarity">
    <text evidence="1">Belongs to the thioesterase family.</text>
</comment>
<organism evidence="4 5">
    <name type="scientific">Streptomyces doudnae</name>
    <dbReference type="NCBI Taxonomy" id="3075536"/>
    <lineage>
        <taxon>Bacteria</taxon>
        <taxon>Bacillati</taxon>
        <taxon>Actinomycetota</taxon>
        <taxon>Actinomycetes</taxon>
        <taxon>Kitasatosporales</taxon>
        <taxon>Streptomycetaceae</taxon>
        <taxon>Streptomyces</taxon>
    </lineage>
</organism>
<protein>
    <submittedName>
        <fullName evidence="4">Alpha/beta fold hydrolase</fullName>
    </submittedName>
</protein>
<dbReference type="GO" id="GO:0016787">
    <property type="term" value="F:hydrolase activity"/>
    <property type="evidence" value="ECO:0007669"/>
    <property type="project" value="UniProtKB-KW"/>
</dbReference>
<evidence type="ECO:0000313" key="4">
    <source>
        <dbReference type="EMBL" id="MDT0433644.1"/>
    </source>
</evidence>
<feature type="domain" description="Thioesterase" evidence="3">
    <location>
        <begin position="18"/>
        <end position="237"/>
    </location>
</feature>
<dbReference type="EMBL" id="JAVRES010000001">
    <property type="protein sequence ID" value="MDT0433644.1"/>
    <property type="molecule type" value="Genomic_DNA"/>
</dbReference>
<sequence>MNTAAFVRPRSLPSPDLRLVVVPHAGGSGAVYHPMTRRLPPAWDLLLLDLPGRGKRHDRPPFTDMTALVAQVTEDVAAVADGTPLALFGHSFGAVVAAETARSLQRRGTAPLWVGVSGRQAPAVRPGVRLLDPALSEVELARRLTRLGGMPDRLDELPEFRARFLQLVRADLRALDSYRPDPGRPPLTADLTVFAATDDALAPAAGAAAWAPETTGAFRRLTFPGGHFHFLDDAFPAFTAALVAEIEETRGRVAASRATPATTTTTTTPATTTTSATTAREESA</sequence>
<reference evidence="5" key="1">
    <citation type="submission" date="2023-07" db="EMBL/GenBank/DDBJ databases">
        <title>30 novel species of actinomycetes from the DSMZ collection.</title>
        <authorList>
            <person name="Nouioui I."/>
        </authorList>
    </citation>
    <scope>NUCLEOTIDE SEQUENCE [LARGE SCALE GENOMIC DNA]</scope>
    <source>
        <strain evidence="5">DSM 41981</strain>
    </source>
</reference>
<comment type="caution">
    <text evidence="4">The sequence shown here is derived from an EMBL/GenBank/DDBJ whole genome shotgun (WGS) entry which is preliminary data.</text>
</comment>
<dbReference type="RefSeq" id="WP_093835671.1">
    <property type="nucleotide sequence ID" value="NZ_JAVRES010000001.1"/>
</dbReference>
<name>A0ABD5EIP9_9ACTN</name>
<feature type="region of interest" description="Disordered" evidence="2">
    <location>
        <begin position="252"/>
        <end position="284"/>
    </location>
</feature>
<dbReference type="PANTHER" id="PTHR11487">
    <property type="entry name" value="THIOESTERASE"/>
    <property type="match status" value="1"/>
</dbReference>
<accession>A0ABD5EIP9</accession>
<evidence type="ECO:0000256" key="2">
    <source>
        <dbReference type="SAM" id="MobiDB-lite"/>
    </source>
</evidence>
<dbReference type="SUPFAM" id="SSF53474">
    <property type="entry name" value="alpha/beta-Hydrolases"/>
    <property type="match status" value="1"/>
</dbReference>
<dbReference type="AlphaFoldDB" id="A0ABD5EIP9"/>
<proteinExistence type="inferred from homology"/>
<feature type="compositionally biased region" description="Low complexity" evidence="2">
    <location>
        <begin position="254"/>
        <end position="278"/>
    </location>
</feature>
<evidence type="ECO:0000259" key="3">
    <source>
        <dbReference type="Pfam" id="PF00975"/>
    </source>
</evidence>
<keyword evidence="4" id="KW-0378">Hydrolase</keyword>
<gene>
    <name evidence="4" type="ORF">RM877_03005</name>
</gene>
<dbReference type="PANTHER" id="PTHR11487:SF0">
    <property type="entry name" value="S-ACYL FATTY ACID SYNTHASE THIOESTERASE, MEDIUM CHAIN"/>
    <property type="match status" value="1"/>
</dbReference>
<dbReference type="Proteomes" id="UP001183535">
    <property type="component" value="Unassembled WGS sequence"/>
</dbReference>
<dbReference type="Gene3D" id="3.40.50.1820">
    <property type="entry name" value="alpha/beta hydrolase"/>
    <property type="match status" value="1"/>
</dbReference>
<dbReference type="Pfam" id="PF00975">
    <property type="entry name" value="Thioesterase"/>
    <property type="match status" value="1"/>
</dbReference>